<gene>
    <name evidence="1" type="ORF">RC54_19080</name>
</gene>
<dbReference type="Proteomes" id="UP000269199">
    <property type="component" value="Chromosome"/>
</dbReference>
<accession>A0AAD0U9G5</accession>
<name>A0AAD0U9G5_9BURK</name>
<organism evidence="1 2">
    <name type="scientific">Herbaspirillum rubrisubalbicans</name>
    <dbReference type="NCBI Taxonomy" id="80842"/>
    <lineage>
        <taxon>Bacteria</taxon>
        <taxon>Pseudomonadati</taxon>
        <taxon>Pseudomonadota</taxon>
        <taxon>Betaproteobacteria</taxon>
        <taxon>Burkholderiales</taxon>
        <taxon>Oxalobacteraceae</taxon>
        <taxon>Herbaspirillum</taxon>
    </lineage>
</organism>
<reference evidence="1 2" key="1">
    <citation type="submission" date="2017-11" db="EMBL/GenBank/DDBJ databases">
        <title>Complete genome sequence of Herbaspirillum rubrisubalbicans DSM 11543.</title>
        <authorList>
            <person name="Chen M."/>
            <person name="An Q."/>
        </authorList>
    </citation>
    <scope>NUCLEOTIDE SEQUENCE [LARGE SCALE GENOMIC DNA]</scope>
    <source>
        <strain evidence="1 2">DSM 11543</strain>
    </source>
</reference>
<dbReference type="RefSeq" id="WP_061790757.1">
    <property type="nucleotide sequence ID" value="NZ_CP024996.1"/>
</dbReference>
<dbReference type="AlphaFoldDB" id="A0AAD0U9G5"/>
<evidence type="ECO:0000313" key="2">
    <source>
        <dbReference type="Proteomes" id="UP000269199"/>
    </source>
</evidence>
<proteinExistence type="predicted"/>
<evidence type="ECO:0000313" key="1">
    <source>
        <dbReference type="EMBL" id="AYR25787.1"/>
    </source>
</evidence>
<protein>
    <submittedName>
        <fullName evidence="1">Uncharacterized protein</fullName>
    </submittedName>
</protein>
<dbReference type="EMBL" id="CP024996">
    <property type="protein sequence ID" value="AYR25787.1"/>
    <property type="molecule type" value="Genomic_DNA"/>
</dbReference>
<sequence length="83" mass="9176">MIRTTLTRLITAIAVVYLLLIAQAFTKNGPELEPFVDLGRQMAIEELPPVDQLRSLCSVEWPSEVAGAMTAEARRKACRAFGE</sequence>